<feature type="region of interest" description="Disordered" evidence="2">
    <location>
        <begin position="76"/>
        <end position="97"/>
    </location>
</feature>
<organism evidence="4 5">
    <name type="scientific">Rhypophila decipiens</name>
    <dbReference type="NCBI Taxonomy" id="261697"/>
    <lineage>
        <taxon>Eukaryota</taxon>
        <taxon>Fungi</taxon>
        <taxon>Dikarya</taxon>
        <taxon>Ascomycota</taxon>
        <taxon>Pezizomycotina</taxon>
        <taxon>Sordariomycetes</taxon>
        <taxon>Sordariomycetidae</taxon>
        <taxon>Sordariales</taxon>
        <taxon>Naviculisporaceae</taxon>
        <taxon>Rhypophila</taxon>
    </lineage>
</organism>
<dbReference type="Proteomes" id="UP001301769">
    <property type="component" value="Unassembled WGS sequence"/>
</dbReference>
<evidence type="ECO:0000313" key="5">
    <source>
        <dbReference type="Proteomes" id="UP001301769"/>
    </source>
</evidence>
<reference evidence="4" key="1">
    <citation type="journal article" date="2023" name="Mol. Phylogenet. Evol.">
        <title>Genome-scale phylogeny and comparative genomics of the fungal order Sordariales.</title>
        <authorList>
            <person name="Hensen N."/>
            <person name="Bonometti L."/>
            <person name="Westerberg I."/>
            <person name="Brannstrom I.O."/>
            <person name="Guillou S."/>
            <person name="Cros-Aarteil S."/>
            <person name="Calhoun S."/>
            <person name="Haridas S."/>
            <person name="Kuo A."/>
            <person name="Mondo S."/>
            <person name="Pangilinan J."/>
            <person name="Riley R."/>
            <person name="LaButti K."/>
            <person name="Andreopoulos B."/>
            <person name="Lipzen A."/>
            <person name="Chen C."/>
            <person name="Yan M."/>
            <person name="Daum C."/>
            <person name="Ng V."/>
            <person name="Clum A."/>
            <person name="Steindorff A."/>
            <person name="Ohm R.A."/>
            <person name="Martin F."/>
            <person name="Silar P."/>
            <person name="Natvig D.O."/>
            <person name="Lalanne C."/>
            <person name="Gautier V."/>
            <person name="Ament-Velasquez S.L."/>
            <person name="Kruys A."/>
            <person name="Hutchinson M.I."/>
            <person name="Powell A.J."/>
            <person name="Barry K."/>
            <person name="Miller A.N."/>
            <person name="Grigoriev I.V."/>
            <person name="Debuchy R."/>
            <person name="Gladieux P."/>
            <person name="Hiltunen Thoren M."/>
            <person name="Johannesson H."/>
        </authorList>
    </citation>
    <scope>NUCLEOTIDE SEQUENCE</scope>
    <source>
        <strain evidence="4">PSN293</strain>
    </source>
</reference>
<gene>
    <name evidence="4" type="ORF">QBC37DRAFT_444687</name>
</gene>
<dbReference type="Pfam" id="PF03171">
    <property type="entry name" value="2OG-FeII_Oxy"/>
    <property type="match status" value="1"/>
</dbReference>
<evidence type="ECO:0000313" key="4">
    <source>
        <dbReference type="EMBL" id="KAK4207123.1"/>
    </source>
</evidence>
<evidence type="ECO:0000256" key="2">
    <source>
        <dbReference type="SAM" id="MobiDB-lite"/>
    </source>
</evidence>
<protein>
    <recommendedName>
        <fullName evidence="3">Isopenicillin N synthase-like Fe(2+) 2OG dioxygenase domain-containing protein</fullName>
    </recommendedName>
</protein>
<dbReference type="EMBL" id="MU858319">
    <property type="protein sequence ID" value="KAK4207123.1"/>
    <property type="molecule type" value="Genomic_DNA"/>
</dbReference>
<dbReference type="PANTHER" id="PTHR47990">
    <property type="entry name" value="2-OXOGLUTARATE (2OG) AND FE(II)-DEPENDENT OXYGENASE SUPERFAMILY PROTEIN-RELATED"/>
    <property type="match status" value="1"/>
</dbReference>
<name>A0AAN6XUI1_9PEZI</name>
<dbReference type="SUPFAM" id="SSF51197">
    <property type="entry name" value="Clavaminate synthase-like"/>
    <property type="match status" value="1"/>
</dbReference>
<evidence type="ECO:0000256" key="1">
    <source>
        <dbReference type="ARBA" id="ARBA00008056"/>
    </source>
</evidence>
<dbReference type="AlphaFoldDB" id="A0AAN6XUI1"/>
<comment type="caution">
    <text evidence="4">The sequence shown here is derived from an EMBL/GenBank/DDBJ whole genome shotgun (WGS) entry which is preliminary data.</text>
</comment>
<dbReference type="InterPro" id="IPR027443">
    <property type="entry name" value="IPNS-like_sf"/>
</dbReference>
<dbReference type="InterPro" id="IPR044861">
    <property type="entry name" value="IPNS-like_FE2OG_OXY"/>
</dbReference>
<reference evidence="4" key="2">
    <citation type="submission" date="2023-05" db="EMBL/GenBank/DDBJ databases">
        <authorList>
            <consortium name="Lawrence Berkeley National Laboratory"/>
            <person name="Steindorff A."/>
            <person name="Hensen N."/>
            <person name="Bonometti L."/>
            <person name="Westerberg I."/>
            <person name="Brannstrom I.O."/>
            <person name="Guillou S."/>
            <person name="Cros-Aarteil S."/>
            <person name="Calhoun S."/>
            <person name="Haridas S."/>
            <person name="Kuo A."/>
            <person name="Mondo S."/>
            <person name="Pangilinan J."/>
            <person name="Riley R."/>
            <person name="Labutti K."/>
            <person name="Andreopoulos B."/>
            <person name="Lipzen A."/>
            <person name="Chen C."/>
            <person name="Yanf M."/>
            <person name="Daum C."/>
            <person name="Ng V."/>
            <person name="Clum A."/>
            <person name="Ohm R."/>
            <person name="Martin F."/>
            <person name="Silar P."/>
            <person name="Natvig D."/>
            <person name="Lalanne C."/>
            <person name="Gautier V."/>
            <person name="Ament-Velasquez S.L."/>
            <person name="Kruys A."/>
            <person name="Hutchinson M.I."/>
            <person name="Powell A.J."/>
            <person name="Barry K."/>
            <person name="Miller A.N."/>
            <person name="Grigoriev I.V."/>
            <person name="Debuchy R."/>
            <person name="Gladieux P."/>
            <person name="Thoren M.H."/>
            <person name="Johannesson H."/>
        </authorList>
    </citation>
    <scope>NUCLEOTIDE SEQUENCE</scope>
    <source>
        <strain evidence="4">PSN293</strain>
    </source>
</reference>
<comment type="similarity">
    <text evidence="1">Belongs to the iron/ascorbate-dependent oxidoreductase family.</text>
</comment>
<dbReference type="Gene3D" id="2.60.120.330">
    <property type="entry name" value="B-lactam Antibiotic, Isopenicillin N Synthase, Chain"/>
    <property type="match status" value="1"/>
</dbReference>
<feature type="domain" description="Isopenicillin N synthase-like Fe(2+) 2OG dioxygenase" evidence="3">
    <location>
        <begin position="190"/>
        <end position="272"/>
    </location>
</feature>
<sequence length="288" mass="32427">MQLTHESESTTGVDTLQLPTIQLARIVAGDSQEQKKLYDAATRPGGFILDFRSSHKDILDTIEQLYALSDRYFERPDEEKSRDARDDQLPSQDRGYKRSDCDETFEFADDELFRGDIKLPITLQGKSDLVRNFNRVCHAATMGMLSSLSDSMGLEGAQRFETYHQTDDSSDTGLKLICEPTLASAADVVENKHTDSGTFTLLFYERLGLHVYLPRENRWAYAPVPPAGCALVTVADSLQRLSGGQFLSPLHRVTQPRDGAHKRFYLSYFLRPSHATKADWARRLDGGN</sequence>
<proteinExistence type="inferred from homology"/>
<accession>A0AAN6XUI1</accession>
<evidence type="ECO:0000259" key="3">
    <source>
        <dbReference type="Pfam" id="PF03171"/>
    </source>
</evidence>
<dbReference type="InterPro" id="IPR050231">
    <property type="entry name" value="Iron_ascorbate_oxido_reductase"/>
</dbReference>
<keyword evidence="5" id="KW-1185">Reference proteome</keyword>